<evidence type="ECO:0000259" key="2">
    <source>
        <dbReference type="Pfam" id="PF00534"/>
    </source>
</evidence>
<dbReference type="PANTHER" id="PTHR46401">
    <property type="entry name" value="GLYCOSYLTRANSFERASE WBBK-RELATED"/>
    <property type="match status" value="1"/>
</dbReference>
<keyword evidence="5" id="KW-1185">Reference proteome</keyword>
<dbReference type="InterPro" id="IPR001296">
    <property type="entry name" value="Glyco_trans_1"/>
</dbReference>
<dbReference type="InterPro" id="IPR022623">
    <property type="entry name" value="Glyco_trans_4"/>
</dbReference>
<organism evidence="4 5">
    <name type="scientific">Cyanobium gracile UHCC 0281</name>
    <dbReference type="NCBI Taxonomy" id="3110309"/>
    <lineage>
        <taxon>Bacteria</taxon>
        <taxon>Bacillati</taxon>
        <taxon>Cyanobacteriota</taxon>
        <taxon>Cyanophyceae</taxon>
        <taxon>Synechococcales</taxon>
        <taxon>Prochlorococcaceae</taxon>
        <taxon>Cyanobium</taxon>
    </lineage>
</organism>
<keyword evidence="4" id="KW-0328">Glycosyltransferase</keyword>
<dbReference type="SUPFAM" id="SSF53756">
    <property type="entry name" value="UDP-Glycosyltransferase/glycogen phosphorylase"/>
    <property type="match status" value="1"/>
</dbReference>
<dbReference type="RefSeq" id="WP_323357841.1">
    <property type="nucleotide sequence ID" value="NZ_JAYGHY010000075.1"/>
</dbReference>
<evidence type="ECO:0000256" key="1">
    <source>
        <dbReference type="ARBA" id="ARBA00022679"/>
    </source>
</evidence>
<dbReference type="Pfam" id="PF00534">
    <property type="entry name" value="Glycos_transf_1"/>
    <property type="match status" value="1"/>
</dbReference>
<reference evidence="4 5" key="1">
    <citation type="submission" date="2023-12" db="EMBL/GenBank/DDBJ databases">
        <title>Baltic Sea Cyanobacteria.</title>
        <authorList>
            <person name="Delbaje E."/>
            <person name="Fewer D.P."/>
            <person name="Shishido T.K."/>
        </authorList>
    </citation>
    <scope>NUCLEOTIDE SEQUENCE [LARGE SCALE GENOMIC DNA]</scope>
    <source>
        <strain evidence="4 5">UHCC 0281</strain>
    </source>
</reference>
<evidence type="ECO:0000259" key="3">
    <source>
        <dbReference type="Pfam" id="PF12000"/>
    </source>
</evidence>
<evidence type="ECO:0000313" key="5">
    <source>
        <dbReference type="Proteomes" id="UP001302329"/>
    </source>
</evidence>
<evidence type="ECO:0000313" key="4">
    <source>
        <dbReference type="EMBL" id="MEA5443883.1"/>
    </source>
</evidence>
<keyword evidence="1 4" id="KW-0808">Transferase</keyword>
<dbReference type="PANTHER" id="PTHR46401:SF2">
    <property type="entry name" value="GLYCOSYLTRANSFERASE WBBK-RELATED"/>
    <property type="match status" value="1"/>
</dbReference>
<dbReference type="Gene3D" id="3.40.50.2000">
    <property type="entry name" value="Glycogen Phosphorylase B"/>
    <property type="match status" value="1"/>
</dbReference>
<dbReference type="GO" id="GO:0016757">
    <property type="term" value="F:glycosyltransferase activity"/>
    <property type="evidence" value="ECO:0007669"/>
    <property type="project" value="UniProtKB-KW"/>
</dbReference>
<proteinExistence type="predicted"/>
<name>A0ABU5SZN9_9CYAN</name>
<dbReference type="Proteomes" id="UP001302329">
    <property type="component" value="Unassembled WGS sequence"/>
</dbReference>
<dbReference type="Pfam" id="PF12000">
    <property type="entry name" value="Glyco_trans_4_3"/>
    <property type="match status" value="1"/>
</dbReference>
<accession>A0ABU5SZN9</accession>
<gene>
    <name evidence="4" type="ORF">VB739_15095</name>
</gene>
<dbReference type="EMBL" id="JAYGHY010000075">
    <property type="protein sequence ID" value="MEA5443883.1"/>
    <property type="molecule type" value="Genomic_DNA"/>
</dbReference>
<feature type="domain" description="Glycosyl transferase family 4" evidence="3">
    <location>
        <begin position="58"/>
        <end position="182"/>
    </location>
</feature>
<comment type="caution">
    <text evidence="4">The sequence shown here is derived from an EMBL/GenBank/DDBJ whole genome shotgun (WGS) entry which is preliminary data.</text>
</comment>
<sequence>MELLLIHQNHPGQFRDLTPALERRGHRLLGLGATPRGQRLHYDWRPPTLPDGLTDPVLEANLRRAIRVQERCLQLREQGYVPDAVLAHSGWGELLYLRDIWPEAVLIAYPELYAAPPLLGYGFDADLGEPSPALRAQWRRGNLMGLAAIADADACVVPTLFARDTFPPHLRGRFHVLHEGIALPPPPATTGATTIQLEGGPTLHKGDPVITFASRNLEPLRGFRSLLRALPAVLSARPDARVVIVGGTDSGYGAPSSHPEGHKGELLALLGHRLPLDRLHFLPPLPHRQLLALFRVSAAHVYLSYPYALSWSVLEAMACGALVVGSDNPPVNELIHHGHNGLLVPFNDPDRLAEWLLAVLADPPAFAAMAEAGRATIAARYEVNRAAEAFEALIRSLQLLR</sequence>
<feature type="domain" description="Glycosyl transferase family 1" evidence="2">
    <location>
        <begin position="204"/>
        <end position="375"/>
    </location>
</feature>
<protein>
    <submittedName>
        <fullName evidence="4">Glycosyltransferase</fullName>
        <ecNumber evidence="4">2.4.-.-</ecNumber>
    </submittedName>
</protein>
<dbReference type="EC" id="2.4.-.-" evidence="4"/>